<dbReference type="Proteomes" id="UP000178991">
    <property type="component" value="Unassembled WGS sequence"/>
</dbReference>
<comment type="caution">
    <text evidence="2">The sequence shown here is derived from an EMBL/GenBank/DDBJ whole genome shotgun (WGS) entry which is preliminary data.</text>
</comment>
<dbReference type="Gene3D" id="3.40.50.1010">
    <property type="entry name" value="5'-nuclease"/>
    <property type="match status" value="1"/>
</dbReference>
<proteinExistence type="predicted"/>
<dbReference type="EMBL" id="MHOL01000004">
    <property type="protein sequence ID" value="OGZ63263.1"/>
    <property type="molecule type" value="Genomic_DNA"/>
</dbReference>
<name>A0A1G2HLC8_9BACT</name>
<protein>
    <recommendedName>
        <fullName evidence="1">NYN domain-containing protein</fullName>
    </recommendedName>
</protein>
<evidence type="ECO:0000313" key="3">
    <source>
        <dbReference type="Proteomes" id="UP000178991"/>
    </source>
</evidence>
<evidence type="ECO:0000313" key="2">
    <source>
        <dbReference type="EMBL" id="OGZ63263.1"/>
    </source>
</evidence>
<accession>A0A1G2HLC8</accession>
<feature type="domain" description="NYN" evidence="1">
    <location>
        <begin position="7"/>
        <end position="180"/>
    </location>
</feature>
<reference evidence="2 3" key="1">
    <citation type="journal article" date="2016" name="Nat. Commun.">
        <title>Thousands of microbial genomes shed light on interconnected biogeochemical processes in an aquifer system.</title>
        <authorList>
            <person name="Anantharaman K."/>
            <person name="Brown C.T."/>
            <person name="Hug L.A."/>
            <person name="Sharon I."/>
            <person name="Castelle C.J."/>
            <person name="Probst A.J."/>
            <person name="Thomas B.C."/>
            <person name="Singh A."/>
            <person name="Wilkins M.J."/>
            <person name="Karaoz U."/>
            <person name="Brodie E.L."/>
            <person name="Williams K.H."/>
            <person name="Hubbard S.S."/>
            <person name="Banfield J.F."/>
        </authorList>
    </citation>
    <scope>NUCLEOTIDE SEQUENCE [LARGE SCALE GENOMIC DNA]</scope>
</reference>
<dbReference type="Pfam" id="PF01936">
    <property type="entry name" value="NYN"/>
    <property type="match status" value="1"/>
</dbReference>
<sequence length="198" mass="22718">MPNENQIAVFLDSDNIEINMRGGPLERLSIDVGWERFKDWLFSYGNIAFVFAFAPEDKIRIDGKSFYRHGFIPVSCPILIDEKESKKRDLEDIELLLNEGKNREFDPVKPVPVINTTDELMIRTAKELIPKMPCLTHICIASGDGDFMPIVEIARQYGKKIMIMIGDYKSPSKELLRQANKGPNGKKMIYLFNPIKDH</sequence>
<gene>
    <name evidence="2" type="ORF">A2639_02365</name>
</gene>
<organism evidence="2 3">
    <name type="scientific">Candidatus Staskawiczbacteria bacterium RIFCSPHIGHO2_01_FULL_34_27</name>
    <dbReference type="NCBI Taxonomy" id="1802199"/>
    <lineage>
        <taxon>Bacteria</taxon>
        <taxon>Candidatus Staskawicziibacteriota</taxon>
    </lineage>
</organism>
<evidence type="ECO:0000259" key="1">
    <source>
        <dbReference type="Pfam" id="PF01936"/>
    </source>
</evidence>
<dbReference type="GO" id="GO:0004540">
    <property type="term" value="F:RNA nuclease activity"/>
    <property type="evidence" value="ECO:0007669"/>
    <property type="project" value="InterPro"/>
</dbReference>
<dbReference type="AlphaFoldDB" id="A0A1G2HLC8"/>
<dbReference type="InterPro" id="IPR021139">
    <property type="entry name" value="NYN"/>
</dbReference>